<evidence type="ECO:0000256" key="2">
    <source>
        <dbReference type="ARBA" id="ARBA00023004"/>
    </source>
</evidence>
<dbReference type="EMBL" id="FQXN01000001">
    <property type="protein sequence ID" value="SHH23808.1"/>
    <property type="molecule type" value="Genomic_DNA"/>
</dbReference>
<dbReference type="InterPro" id="IPR017900">
    <property type="entry name" value="4Fe4S_Fe_S_CS"/>
</dbReference>
<dbReference type="Pfam" id="PF02906">
    <property type="entry name" value="Fe_hyd_lg_C"/>
    <property type="match status" value="1"/>
</dbReference>
<proteinExistence type="predicted"/>
<dbReference type="PROSITE" id="PS51379">
    <property type="entry name" value="4FE4S_FER_2"/>
    <property type="match status" value="2"/>
</dbReference>
<evidence type="ECO:0000259" key="4">
    <source>
        <dbReference type="PROSITE" id="PS51379"/>
    </source>
</evidence>
<feature type="domain" description="4Fe-4S ferredoxin-type" evidence="4">
    <location>
        <begin position="146"/>
        <end position="175"/>
    </location>
</feature>
<dbReference type="SUPFAM" id="SSF54862">
    <property type="entry name" value="4Fe-4S ferredoxins"/>
    <property type="match status" value="1"/>
</dbReference>
<dbReference type="AlphaFoldDB" id="A0A1M5RCB2"/>
<dbReference type="Gene3D" id="3.30.70.20">
    <property type="match status" value="2"/>
</dbReference>
<reference evidence="6" key="1">
    <citation type="submission" date="2016-11" db="EMBL/GenBank/DDBJ databases">
        <authorList>
            <person name="Varghese N."/>
            <person name="Submissions S."/>
        </authorList>
    </citation>
    <scope>NUCLEOTIDE SEQUENCE [LARGE SCALE GENOMIC DNA]</scope>
    <source>
        <strain evidence="6">DSM 15807</strain>
    </source>
</reference>
<keyword evidence="3" id="KW-0411">Iron-sulfur</keyword>
<feature type="domain" description="4Fe-4S ferredoxin-type" evidence="4">
    <location>
        <begin position="192"/>
        <end position="221"/>
    </location>
</feature>
<dbReference type="PANTHER" id="PTHR11615">
    <property type="entry name" value="NITRATE, FORMATE, IRON DEHYDROGENASE"/>
    <property type="match status" value="1"/>
</dbReference>
<sequence length="486" mass="54460">MRKLVLNNVIKLRRKLYYELVKSYKNKKLKTSLAKFPKRFVTEKNFENKVLMFYEREIVKEHIKFILGLDYSKSEDLELFEIVPYVDTIIEGTSELLETDKFINAIEEICSECPGGKYYVTDLCRNCLAHSCMSVCPKSAISIIDNRAKIDYSKCVNCGLCSSACPYHAITKLERPCESSCAPKAISTTQERYMDILYEKCTYCGACYIACPFGAIKTPSQILQVTHKLLNNDRIIAIYAPSAVSQFGSKVTVAQFKAALKKLGFFEVFEVAEGADMVAREEAKHFAETRELMLTSCCPAFVQLVKKLFPEFSKNISPIPSPMVMLSQKILKKYPDYEIVFIGPCIAKKLEAKKNGIPHYVLTFEEIGALFAAFEIEPMLLEEESIEGPSSYGWNFASTGGVANAVKYYLKKEGFSDLAENIKIVSANGLSECMKTLKEIKSGKIQVEIFEGMACDGGCIGGPGILVDPRIAFNNLKRTFSTAEKV</sequence>
<dbReference type="GO" id="GO:0051536">
    <property type="term" value="F:iron-sulfur cluster binding"/>
    <property type="evidence" value="ECO:0007669"/>
    <property type="project" value="UniProtKB-KW"/>
</dbReference>
<dbReference type="STRING" id="1123380.SAMN02745199_0456"/>
<dbReference type="InterPro" id="IPR009016">
    <property type="entry name" value="Fe_hydrogenase"/>
</dbReference>
<evidence type="ECO:0000313" key="6">
    <source>
        <dbReference type="Proteomes" id="UP000242592"/>
    </source>
</evidence>
<dbReference type="RefSeq" id="WP_073071691.1">
    <property type="nucleotide sequence ID" value="NZ_FQXN01000001.1"/>
</dbReference>
<evidence type="ECO:0000256" key="3">
    <source>
        <dbReference type="ARBA" id="ARBA00023014"/>
    </source>
</evidence>
<keyword evidence="1" id="KW-0479">Metal-binding</keyword>
<organism evidence="5 6">
    <name type="scientific">Thermosipho atlanticus DSM 15807</name>
    <dbReference type="NCBI Taxonomy" id="1123380"/>
    <lineage>
        <taxon>Bacteria</taxon>
        <taxon>Thermotogati</taxon>
        <taxon>Thermotogota</taxon>
        <taxon>Thermotogae</taxon>
        <taxon>Thermotogales</taxon>
        <taxon>Fervidobacteriaceae</taxon>
        <taxon>Thermosipho</taxon>
    </lineage>
</organism>
<evidence type="ECO:0000313" key="5">
    <source>
        <dbReference type="EMBL" id="SHH23808.1"/>
    </source>
</evidence>
<dbReference type="Proteomes" id="UP000242592">
    <property type="component" value="Unassembled WGS sequence"/>
</dbReference>
<name>A0A1M5RCB2_9BACT</name>
<accession>A0A1M5RCB2</accession>
<protein>
    <submittedName>
        <fullName evidence="5">4Fe-4S binding domain-containing protein</fullName>
    </submittedName>
</protein>
<gene>
    <name evidence="5" type="ORF">SAMN02745199_0456</name>
</gene>
<evidence type="ECO:0000256" key="1">
    <source>
        <dbReference type="ARBA" id="ARBA00022723"/>
    </source>
</evidence>
<dbReference type="InterPro" id="IPR027631">
    <property type="entry name" value="Mono_FeFe_hydrog"/>
</dbReference>
<dbReference type="NCBIfam" id="TIGR04105">
    <property type="entry name" value="FeFe_hydrog_B1"/>
    <property type="match status" value="1"/>
</dbReference>
<dbReference type="InterPro" id="IPR004108">
    <property type="entry name" value="Fe_hydrogenase_lsu_C"/>
</dbReference>
<dbReference type="OrthoDB" id="9798098at2"/>
<dbReference type="Gene3D" id="3.40.950.10">
    <property type="entry name" value="Fe-only Hydrogenase (Larger Subunit), Chain L, domain 3"/>
    <property type="match status" value="1"/>
</dbReference>
<dbReference type="InterPro" id="IPR050340">
    <property type="entry name" value="Cytosolic_Fe-S_CAF"/>
</dbReference>
<dbReference type="Pfam" id="PF00037">
    <property type="entry name" value="Fer4"/>
    <property type="match status" value="2"/>
</dbReference>
<keyword evidence="2" id="KW-0408">Iron</keyword>
<keyword evidence="6" id="KW-1185">Reference proteome</keyword>
<dbReference type="InterPro" id="IPR017896">
    <property type="entry name" value="4Fe4S_Fe-S-bd"/>
</dbReference>
<dbReference type="GO" id="GO:0046872">
    <property type="term" value="F:metal ion binding"/>
    <property type="evidence" value="ECO:0007669"/>
    <property type="project" value="UniProtKB-KW"/>
</dbReference>
<dbReference type="SUPFAM" id="SSF53920">
    <property type="entry name" value="Fe-only hydrogenase"/>
    <property type="match status" value="1"/>
</dbReference>
<dbReference type="PROSITE" id="PS00198">
    <property type="entry name" value="4FE4S_FER_1"/>
    <property type="match status" value="2"/>
</dbReference>